<dbReference type="Gene3D" id="3.40.50.1100">
    <property type="match status" value="2"/>
</dbReference>
<comment type="similarity">
    <text evidence="2">Belongs to the ACC deaminase/D-cysteine desulfhydrase family.</text>
</comment>
<gene>
    <name evidence="5" type="ORF">IRJ18_04830</name>
</gene>
<dbReference type="EMBL" id="JADFFM010000001">
    <property type="protein sequence ID" value="MBE9665676.1"/>
    <property type="molecule type" value="Genomic_DNA"/>
</dbReference>
<keyword evidence="3" id="KW-0663">Pyridoxal phosphate</keyword>
<evidence type="ECO:0000313" key="6">
    <source>
        <dbReference type="Proteomes" id="UP000632774"/>
    </source>
</evidence>
<reference evidence="5 6" key="1">
    <citation type="submission" date="2020-10" db="EMBL/GenBank/DDBJ databases">
        <title>Mucilaginibacter mali sp. nov., isolated from rhizosphere soil of apple orchard.</title>
        <authorList>
            <person name="Lee J.-S."/>
            <person name="Kim H.S."/>
            <person name="Kim J.-S."/>
        </authorList>
    </citation>
    <scope>NUCLEOTIDE SEQUENCE [LARGE SCALE GENOMIC DNA]</scope>
    <source>
        <strain evidence="5 6">KCTC 23157</strain>
    </source>
</reference>
<dbReference type="RefSeq" id="WP_194105069.1">
    <property type="nucleotide sequence ID" value="NZ_JADFFM010000001.1"/>
</dbReference>
<dbReference type="SUPFAM" id="SSF53686">
    <property type="entry name" value="Tryptophan synthase beta subunit-like PLP-dependent enzymes"/>
    <property type="match status" value="1"/>
</dbReference>
<dbReference type="InterPro" id="IPR036052">
    <property type="entry name" value="TrpB-like_PALP_sf"/>
</dbReference>
<dbReference type="PANTHER" id="PTHR43780:SF2">
    <property type="entry name" value="1-AMINOCYCLOPROPANE-1-CARBOXYLATE DEAMINASE-RELATED"/>
    <property type="match status" value="1"/>
</dbReference>
<accession>A0ABR9XE78</accession>
<organism evidence="5 6">
    <name type="scientific">Mucilaginibacter boryungensis</name>
    <dbReference type="NCBI Taxonomy" id="768480"/>
    <lineage>
        <taxon>Bacteria</taxon>
        <taxon>Pseudomonadati</taxon>
        <taxon>Bacteroidota</taxon>
        <taxon>Sphingobacteriia</taxon>
        <taxon>Sphingobacteriales</taxon>
        <taxon>Sphingobacteriaceae</taxon>
        <taxon>Mucilaginibacter</taxon>
    </lineage>
</organism>
<evidence type="ECO:0000259" key="4">
    <source>
        <dbReference type="Pfam" id="PF00291"/>
    </source>
</evidence>
<evidence type="ECO:0000256" key="2">
    <source>
        <dbReference type="ARBA" id="ARBA00008639"/>
    </source>
</evidence>
<evidence type="ECO:0000256" key="3">
    <source>
        <dbReference type="ARBA" id="ARBA00022898"/>
    </source>
</evidence>
<name>A0ABR9XE78_9SPHI</name>
<evidence type="ECO:0000313" key="5">
    <source>
        <dbReference type="EMBL" id="MBE9665676.1"/>
    </source>
</evidence>
<dbReference type="InterPro" id="IPR027278">
    <property type="entry name" value="ACCD_DCysDesulf"/>
</dbReference>
<comment type="caution">
    <text evidence="5">The sequence shown here is derived from an EMBL/GenBank/DDBJ whole genome shotgun (WGS) entry which is preliminary data.</text>
</comment>
<evidence type="ECO:0000256" key="1">
    <source>
        <dbReference type="ARBA" id="ARBA00001933"/>
    </source>
</evidence>
<dbReference type="PIRSF" id="PIRSF006278">
    <property type="entry name" value="ACCD_DCysDesulf"/>
    <property type="match status" value="1"/>
</dbReference>
<dbReference type="Proteomes" id="UP000632774">
    <property type="component" value="Unassembled WGS sequence"/>
</dbReference>
<proteinExistence type="inferred from homology"/>
<comment type="cofactor">
    <cofactor evidence="1">
        <name>pyridoxal 5'-phosphate</name>
        <dbReference type="ChEBI" id="CHEBI:597326"/>
    </cofactor>
</comment>
<dbReference type="Pfam" id="PF00291">
    <property type="entry name" value="PALP"/>
    <property type="match status" value="1"/>
</dbReference>
<dbReference type="InterPro" id="IPR001926">
    <property type="entry name" value="TrpB-like_PALP"/>
</dbReference>
<keyword evidence="6" id="KW-1185">Reference proteome</keyword>
<feature type="domain" description="Tryptophan synthase beta chain-like PALP" evidence="4">
    <location>
        <begin position="17"/>
        <end position="284"/>
    </location>
</feature>
<protein>
    <submittedName>
        <fullName evidence="5">1-aminocyclopropane-1-carboxylate deaminase/D-cysteine desulfhydrase</fullName>
    </submittedName>
</protein>
<dbReference type="PANTHER" id="PTHR43780">
    <property type="entry name" value="1-AMINOCYCLOPROPANE-1-CARBOXYLATE DEAMINASE-RELATED"/>
    <property type="match status" value="1"/>
</dbReference>
<sequence>MPDITLEIFSPVHQLQHKLFDEKGLKIFIKRDDLIHPVISGNKWRKLKYLLIKAHTEGKNHLVTFGGAYSNHLLATAAAGAKFGFKTTGIVRGEDVQNDTLFMCRLHGMQLIFTDRESYRDKPALFQKYFGADTNAFFIDEGGASTEAARGCSELIAELPQLYQHIFCASGTGTTAAGIINGIQQQQLKTHFHAIPVFKNGEFIRSEIDQYLITPTDYSLHTEYHFGGYGKTTPELINFIKEFVASTGILIEPAYTGKMLYAIFDLARKDYFHPGDEILAIHSGGIWGLLGMRDKF</sequence>